<keyword evidence="7" id="KW-0456">Lyase</keyword>
<dbReference type="InterPro" id="IPR003738">
    <property type="entry name" value="SRAP"/>
</dbReference>
<dbReference type="EMBL" id="AP022583">
    <property type="protein sequence ID" value="BBY07537.1"/>
    <property type="molecule type" value="Genomic_DNA"/>
</dbReference>
<keyword evidence="6" id="KW-0238">DNA-binding</keyword>
<evidence type="ECO:0000256" key="8">
    <source>
        <dbReference type="RuleBase" id="RU364100"/>
    </source>
</evidence>
<dbReference type="Gene3D" id="3.90.1680.10">
    <property type="entry name" value="SOS response associated peptidase-like"/>
    <property type="match status" value="1"/>
</dbReference>
<feature type="region of interest" description="Disordered" evidence="9">
    <location>
        <begin position="309"/>
        <end position="328"/>
    </location>
</feature>
<dbReference type="KEGG" id="mnv:MNVI_28550"/>
<evidence type="ECO:0000313" key="10">
    <source>
        <dbReference type="EMBL" id="BBY07537.1"/>
    </source>
</evidence>
<dbReference type="SUPFAM" id="SSF143081">
    <property type="entry name" value="BB1717-like"/>
    <property type="match status" value="1"/>
</dbReference>
<evidence type="ECO:0000256" key="2">
    <source>
        <dbReference type="ARBA" id="ARBA00022670"/>
    </source>
</evidence>
<keyword evidence="3" id="KW-0227">DNA damage</keyword>
<evidence type="ECO:0000256" key="9">
    <source>
        <dbReference type="SAM" id="MobiDB-lite"/>
    </source>
</evidence>
<dbReference type="GO" id="GO:0106300">
    <property type="term" value="P:protein-DNA covalent cross-linking repair"/>
    <property type="evidence" value="ECO:0007669"/>
    <property type="project" value="InterPro"/>
</dbReference>
<dbReference type="PANTHER" id="PTHR13604">
    <property type="entry name" value="DC12-RELATED"/>
    <property type="match status" value="1"/>
</dbReference>
<accession>A0A7I7PFZ6</accession>
<sequence>MSRLRSAPPIDEAPWPLAAASADSTKARLVCDFEPGTVTVADTGEGVQGAVQSWLVTAPSWLVGGCPADRPGTMEGMCGRFAMTTDPAKLAEKIKAIDEATGSDAAQTAPNYNVAPTTTIATVVRRHDEPEDEPTRRVRLMRWGLIPPWVKPGPDGAPDSKGPQLINARADKVTSSPAFRASAKSKRCLVPMDGFFEWHANREPGKKARKTPYFIYREDGEPLFMAGLWSVWKPAEDAPPLLTCSIITTDAVGELARIHDRMPLVVAESDWDRWLDPDAPPDRKLLETPPDVRGIRMRQISTLVNNVRNNGPELIEPAEPQPEQPTLL</sequence>
<dbReference type="Proteomes" id="UP000466894">
    <property type="component" value="Chromosome"/>
</dbReference>
<dbReference type="GO" id="GO:0016829">
    <property type="term" value="F:lyase activity"/>
    <property type="evidence" value="ECO:0007669"/>
    <property type="project" value="UniProtKB-KW"/>
</dbReference>
<evidence type="ECO:0000256" key="1">
    <source>
        <dbReference type="ARBA" id="ARBA00008136"/>
    </source>
</evidence>
<keyword evidence="2 8" id="KW-0645">Protease</keyword>
<name>A0A7I7PFZ6_9MYCO</name>
<evidence type="ECO:0000256" key="4">
    <source>
        <dbReference type="ARBA" id="ARBA00022801"/>
    </source>
</evidence>
<dbReference type="GO" id="GO:0003697">
    <property type="term" value="F:single-stranded DNA binding"/>
    <property type="evidence" value="ECO:0007669"/>
    <property type="project" value="InterPro"/>
</dbReference>
<dbReference type="PANTHER" id="PTHR13604:SF0">
    <property type="entry name" value="ABASIC SITE PROCESSING PROTEIN HMCES"/>
    <property type="match status" value="1"/>
</dbReference>
<dbReference type="GO" id="GO:0006508">
    <property type="term" value="P:proteolysis"/>
    <property type="evidence" value="ECO:0007669"/>
    <property type="project" value="UniProtKB-KW"/>
</dbReference>
<evidence type="ECO:0000256" key="5">
    <source>
        <dbReference type="ARBA" id="ARBA00023124"/>
    </source>
</evidence>
<dbReference type="AlphaFoldDB" id="A0A7I7PFZ6"/>
<keyword evidence="4 8" id="KW-0378">Hydrolase</keyword>
<evidence type="ECO:0000256" key="7">
    <source>
        <dbReference type="ARBA" id="ARBA00023239"/>
    </source>
</evidence>
<gene>
    <name evidence="10" type="ORF">MNVI_28550</name>
</gene>
<protein>
    <recommendedName>
        <fullName evidence="8">Abasic site processing protein</fullName>
        <ecNumber evidence="8">3.4.-.-</ecNumber>
    </recommendedName>
</protein>
<keyword evidence="5" id="KW-0190">Covalent protein-DNA linkage</keyword>
<evidence type="ECO:0000256" key="6">
    <source>
        <dbReference type="ARBA" id="ARBA00023125"/>
    </source>
</evidence>
<dbReference type="EC" id="3.4.-.-" evidence="8"/>
<dbReference type="InterPro" id="IPR036590">
    <property type="entry name" value="SRAP-like"/>
</dbReference>
<feature type="compositionally biased region" description="Pro residues" evidence="9">
    <location>
        <begin position="319"/>
        <end position="328"/>
    </location>
</feature>
<reference evidence="10 11" key="1">
    <citation type="journal article" date="2019" name="Emerg. Microbes Infect.">
        <title>Comprehensive subspecies identification of 175 nontuberculous mycobacteria species based on 7547 genomic profiles.</title>
        <authorList>
            <person name="Matsumoto Y."/>
            <person name="Kinjo T."/>
            <person name="Motooka D."/>
            <person name="Nabeya D."/>
            <person name="Jung N."/>
            <person name="Uechi K."/>
            <person name="Horii T."/>
            <person name="Iida T."/>
            <person name="Fujita J."/>
            <person name="Nakamura S."/>
        </authorList>
    </citation>
    <scope>NUCLEOTIDE SEQUENCE [LARGE SCALE GENOMIC DNA]</scope>
    <source>
        <strain evidence="10 11">JCM 16367</strain>
    </source>
</reference>
<evidence type="ECO:0000313" key="11">
    <source>
        <dbReference type="Proteomes" id="UP000466894"/>
    </source>
</evidence>
<proteinExistence type="inferred from homology"/>
<comment type="similarity">
    <text evidence="1 8">Belongs to the SOS response-associated peptidase family.</text>
</comment>
<organism evidence="10 11">
    <name type="scientific">Mycobacterium noviomagense</name>
    <dbReference type="NCBI Taxonomy" id="459858"/>
    <lineage>
        <taxon>Bacteria</taxon>
        <taxon>Bacillati</taxon>
        <taxon>Actinomycetota</taxon>
        <taxon>Actinomycetes</taxon>
        <taxon>Mycobacteriales</taxon>
        <taxon>Mycobacteriaceae</taxon>
        <taxon>Mycobacterium</taxon>
    </lineage>
</organism>
<dbReference type="GO" id="GO:0008233">
    <property type="term" value="F:peptidase activity"/>
    <property type="evidence" value="ECO:0007669"/>
    <property type="project" value="UniProtKB-KW"/>
</dbReference>
<dbReference type="Pfam" id="PF02586">
    <property type="entry name" value="SRAP"/>
    <property type="match status" value="1"/>
</dbReference>
<evidence type="ECO:0000256" key="3">
    <source>
        <dbReference type="ARBA" id="ARBA00022763"/>
    </source>
</evidence>